<keyword evidence="1" id="KW-0812">Transmembrane</keyword>
<evidence type="ECO:0000256" key="1">
    <source>
        <dbReference type="SAM" id="Phobius"/>
    </source>
</evidence>
<accession>A0A822YNH7</accession>
<evidence type="ECO:0000313" key="2">
    <source>
        <dbReference type="EMBL" id="DAD32879.1"/>
    </source>
</evidence>
<protein>
    <recommendedName>
        <fullName evidence="4">Transmembrane protein</fullName>
    </recommendedName>
</protein>
<name>A0A822YNH7_NELNU</name>
<sequence>MKSYWEVDFSQLQLAPLIALLWMLISHSYSFVSSFVVNANNTVVDVDFFNLFEDDLDDTNIN</sequence>
<dbReference type="Proteomes" id="UP000607653">
    <property type="component" value="Unassembled WGS sequence"/>
</dbReference>
<evidence type="ECO:0000313" key="3">
    <source>
        <dbReference type="Proteomes" id="UP000607653"/>
    </source>
</evidence>
<gene>
    <name evidence="2" type="ORF">HUJ06_011730</name>
</gene>
<keyword evidence="1" id="KW-0472">Membrane</keyword>
<dbReference type="AlphaFoldDB" id="A0A822YNH7"/>
<keyword evidence="1" id="KW-1133">Transmembrane helix</keyword>
<organism evidence="2 3">
    <name type="scientific">Nelumbo nucifera</name>
    <name type="common">Sacred lotus</name>
    <dbReference type="NCBI Taxonomy" id="4432"/>
    <lineage>
        <taxon>Eukaryota</taxon>
        <taxon>Viridiplantae</taxon>
        <taxon>Streptophyta</taxon>
        <taxon>Embryophyta</taxon>
        <taxon>Tracheophyta</taxon>
        <taxon>Spermatophyta</taxon>
        <taxon>Magnoliopsida</taxon>
        <taxon>Proteales</taxon>
        <taxon>Nelumbonaceae</taxon>
        <taxon>Nelumbo</taxon>
    </lineage>
</organism>
<dbReference type="EMBL" id="DUZY01000003">
    <property type="protein sequence ID" value="DAD32879.1"/>
    <property type="molecule type" value="Genomic_DNA"/>
</dbReference>
<feature type="transmembrane region" description="Helical" evidence="1">
    <location>
        <begin position="12"/>
        <end position="32"/>
    </location>
</feature>
<keyword evidence="3" id="KW-1185">Reference proteome</keyword>
<reference evidence="2 3" key="1">
    <citation type="journal article" date="2020" name="Mol. Biol. Evol.">
        <title>Distinct Expression and Methylation Patterns for Genes with Different Fates following a Single Whole-Genome Duplication in Flowering Plants.</title>
        <authorList>
            <person name="Shi T."/>
            <person name="Rahmani R.S."/>
            <person name="Gugger P.F."/>
            <person name="Wang M."/>
            <person name="Li H."/>
            <person name="Zhang Y."/>
            <person name="Li Z."/>
            <person name="Wang Q."/>
            <person name="Van de Peer Y."/>
            <person name="Marchal K."/>
            <person name="Chen J."/>
        </authorList>
    </citation>
    <scope>NUCLEOTIDE SEQUENCE [LARGE SCALE GENOMIC DNA]</scope>
    <source>
        <tissue evidence="2">Leaf</tissue>
    </source>
</reference>
<proteinExistence type="predicted"/>
<evidence type="ECO:0008006" key="4">
    <source>
        <dbReference type="Google" id="ProtNLM"/>
    </source>
</evidence>
<comment type="caution">
    <text evidence="2">The sequence shown here is derived from an EMBL/GenBank/DDBJ whole genome shotgun (WGS) entry which is preliminary data.</text>
</comment>